<dbReference type="AlphaFoldDB" id="A0A835WHN6"/>
<feature type="region of interest" description="Disordered" evidence="1">
    <location>
        <begin position="130"/>
        <end position="183"/>
    </location>
</feature>
<gene>
    <name evidence="2" type="ORF">HYH02_007495</name>
</gene>
<feature type="region of interest" description="Disordered" evidence="1">
    <location>
        <begin position="1"/>
        <end position="56"/>
    </location>
</feature>
<evidence type="ECO:0000313" key="3">
    <source>
        <dbReference type="Proteomes" id="UP000613740"/>
    </source>
</evidence>
<feature type="compositionally biased region" description="Gly residues" evidence="1">
    <location>
        <begin position="10"/>
        <end position="23"/>
    </location>
</feature>
<reference evidence="2" key="1">
    <citation type="journal article" date="2020" name="bioRxiv">
        <title>Comparative genomics of Chlamydomonas.</title>
        <authorList>
            <person name="Craig R.J."/>
            <person name="Hasan A.R."/>
            <person name="Ness R.W."/>
            <person name="Keightley P.D."/>
        </authorList>
    </citation>
    <scope>NUCLEOTIDE SEQUENCE</scope>
    <source>
        <strain evidence="2">CCAP 11/173</strain>
    </source>
</reference>
<comment type="caution">
    <text evidence="2">The sequence shown here is derived from an EMBL/GenBank/DDBJ whole genome shotgun (WGS) entry which is preliminary data.</text>
</comment>
<proteinExistence type="predicted"/>
<evidence type="ECO:0000256" key="1">
    <source>
        <dbReference type="SAM" id="MobiDB-lite"/>
    </source>
</evidence>
<dbReference type="Proteomes" id="UP000613740">
    <property type="component" value="Unassembled WGS sequence"/>
</dbReference>
<feature type="compositionally biased region" description="Basic and acidic residues" evidence="1">
    <location>
        <begin position="173"/>
        <end position="183"/>
    </location>
</feature>
<accession>A0A835WHN6</accession>
<name>A0A835WHN6_9CHLO</name>
<dbReference type="EMBL" id="JAEHOD010000021">
    <property type="protein sequence ID" value="KAG2447572.1"/>
    <property type="molecule type" value="Genomic_DNA"/>
</dbReference>
<organism evidence="2 3">
    <name type="scientific">Chlamydomonas schloesseri</name>
    <dbReference type="NCBI Taxonomy" id="2026947"/>
    <lineage>
        <taxon>Eukaryota</taxon>
        <taxon>Viridiplantae</taxon>
        <taxon>Chlorophyta</taxon>
        <taxon>core chlorophytes</taxon>
        <taxon>Chlorophyceae</taxon>
        <taxon>CS clade</taxon>
        <taxon>Chlamydomonadales</taxon>
        <taxon>Chlamydomonadaceae</taxon>
        <taxon>Chlamydomonas</taxon>
    </lineage>
</organism>
<protein>
    <submittedName>
        <fullName evidence="2">Uncharacterized protein</fullName>
    </submittedName>
</protein>
<keyword evidence="3" id="KW-1185">Reference proteome</keyword>
<sequence length="183" mass="19820">MADRGRGRGRGGAGHGGRGGRGPGDIEDELDDNAAAAAAGGAGDEDPLDKPDDSPATRALHRVVGDLLKPPNAQLSCAVKLLVEVKKLGESHKADIGQVLTLIPAPSSAEPPPGRWHWYRSMSRWTARLSMSASTKREEWEAQAHKDRERSRFGGSSDKDDRYHKSSSTSKGSDYKKEYYKKP</sequence>
<evidence type="ECO:0000313" key="2">
    <source>
        <dbReference type="EMBL" id="KAG2447572.1"/>
    </source>
</evidence>
<feature type="compositionally biased region" description="Basic and acidic residues" evidence="1">
    <location>
        <begin position="135"/>
        <end position="164"/>
    </location>
</feature>